<evidence type="ECO:0000259" key="2">
    <source>
        <dbReference type="Pfam" id="PF03067"/>
    </source>
</evidence>
<protein>
    <submittedName>
        <fullName evidence="3">Chitin binding domain-containing protein</fullName>
    </submittedName>
</protein>
<dbReference type="Pfam" id="PF03067">
    <property type="entry name" value="LPMO_10"/>
    <property type="match status" value="1"/>
</dbReference>
<organism evidence="3 4">
    <name type="scientific">Tribonema minus</name>
    <dbReference type="NCBI Taxonomy" id="303371"/>
    <lineage>
        <taxon>Eukaryota</taxon>
        <taxon>Sar</taxon>
        <taxon>Stramenopiles</taxon>
        <taxon>Ochrophyta</taxon>
        <taxon>PX clade</taxon>
        <taxon>Xanthophyceae</taxon>
        <taxon>Tribonematales</taxon>
        <taxon>Tribonemataceae</taxon>
        <taxon>Tribonema</taxon>
    </lineage>
</organism>
<feature type="chain" id="PRO_5032497945" evidence="1">
    <location>
        <begin position="29"/>
        <end position="348"/>
    </location>
</feature>
<dbReference type="AlphaFoldDB" id="A0A836C6M9"/>
<dbReference type="EMBL" id="JAFCMP010000555">
    <property type="protein sequence ID" value="KAG5175060.1"/>
    <property type="molecule type" value="Genomic_DNA"/>
</dbReference>
<evidence type="ECO:0000313" key="4">
    <source>
        <dbReference type="Proteomes" id="UP000664859"/>
    </source>
</evidence>
<gene>
    <name evidence="3" type="ORF">JKP88DRAFT_250482</name>
</gene>
<evidence type="ECO:0000313" key="3">
    <source>
        <dbReference type="EMBL" id="KAG5175060.1"/>
    </source>
</evidence>
<reference evidence="3" key="1">
    <citation type="submission" date="2021-02" db="EMBL/GenBank/DDBJ databases">
        <title>First Annotated Genome of the Yellow-green Alga Tribonema minus.</title>
        <authorList>
            <person name="Mahan K.M."/>
        </authorList>
    </citation>
    <scope>NUCLEOTIDE SEQUENCE</scope>
    <source>
        <strain evidence="3">UTEX B ZZ1240</strain>
    </source>
</reference>
<keyword evidence="1" id="KW-0732">Signal</keyword>
<dbReference type="Proteomes" id="UP000664859">
    <property type="component" value="Unassembled WGS sequence"/>
</dbReference>
<evidence type="ECO:0000256" key="1">
    <source>
        <dbReference type="SAM" id="SignalP"/>
    </source>
</evidence>
<feature type="signal peptide" evidence="1">
    <location>
        <begin position="1"/>
        <end position="28"/>
    </location>
</feature>
<proteinExistence type="predicted"/>
<keyword evidence="4" id="KW-1185">Reference proteome</keyword>
<comment type="caution">
    <text evidence="3">The sequence shown here is derived from an EMBL/GenBank/DDBJ whole genome shotgun (WGS) entry which is preliminary data.</text>
</comment>
<feature type="domain" description="Chitin-binding type-4" evidence="2">
    <location>
        <begin position="29"/>
        <end position="272"/>
    </location>
</feature>
<dbReference type="InterPro" id="IPR004302">
    <property type="entry name" value="Cellulose/chitin-bd_N"/>
</dbReference>
<accession>A0A836C6M9</accession>
<name>A0A836C6M9_9STRA</name>
<dbReference type="OrthoDB" id="47267at2759"/>
<dbReference type="Gene3D" id="2.70.50.50">
    <property type="entry name" value="chitin-binding protein cbp21"/>
    <property type="match status" value="1"/>
</dbReference>
<sequence length="348" mass="38246">MSRTSSPGLGLALLCLLLQGNGPALVDAHGFVTEPASRNAVAYAAGLDWDAPGMNAKPLMDQWRLTNTFFPLKIDTTKAAKPLVEVKSPSTGRHLACGDPNQIRSINNNQYSLSNSNFKVQKTYSGKTMDITVVLKTHHEGHFEFFLCDVGSSGTVTQECFEKTPLVRADDGYSDPYSLVDKQYPGRYYIGAFCKGQAEYTYKMRYKLPAMQCAHCVLQWHYITANSCFVPGYRAFDKVWQGCSPKQGSRYATNEECGERSRSEEFWNCSDIAILNNGMCGYGVRGNGTCATKGQCCDSNGYCKKCARQLHYAAAAADDDAMTTNVEVQPQLHHGNGVESPPVLSDLL</sequence>